<dbReference type="AlphaFoldDB" id="A0A7K0DAQ7"/>
<dbReference type="SUPFAM" id="SSF53474">
    <property type="entry name" value="alpha/beta-Hydrolases"/>
    <property type="match status" value="1"/>
</dbReference>
<evidence type="ECO:0000259" key="4">
    <source>
        <dbReference type="Pfam" id="PF00135"/>
    </source>
</evidence>
<dbReference type="EC" id="3.1.1.-" evidence="3"/>
<dbReference type="InterPro" id="IPR029058">
    <property type="entry name" value="AB_hydrolase_fold"/>
</dbReference>
<feature type="domain" description="Carboxylesterase type B" evidence="4">
    <location>
        <begin position="17"/>
        <end position="475"/>
    </location>
</feature>
<name>A0A7K0DAQ7_9NOCA</name>
<dbReference type="EMBL" id="WEGK01000015">
    <property type="protein sequence ID" value="MQY22875.1"/>
    <property type="molecule type" value="Genomic_DNA"/>
</dbReference>
<dbReference type="Gene3D" id="3.40.50.1820">
    <property type="entry name" value="alpha/beta hydrolase"/>
    <property type="match status" value="1"/>
</dbReference>
<protein>
    <recommendedName>
        <fullName evidence="3">Carboxylic ester hydrolase</fullName>
        <ecNumber evidence="3">3.1.1.-</ecNumber>
    </recommendedName>
</protein>
<evidence type="ECO:0000256" key="3">
    <source>
        <dbReference type="RuleBase" id="RU361235"/>
    </source>
</evidence>
<sequence length="493" mass="52119">MAAACSTGHSDSMPHDTVHTALGPVRGVRRPTGCAFLGIPYARPPVGELRFAAPVPPAPWTEVRDCTAYGPTAQLHPVAEVTTIPEPSIAGTDYLNLNVFTPDPSPNAKLPVLVWIHGGGFVGGSPASPWYDGVAFNRDGVVLVSLGYRLGLEGFLHVDGAPDNRAVLDWIAGLTWVRDNIAAFGGDPAKVTVAGQSAGGGAVWALMAAPPARSLFRAGICQSGVVAQPNDHAVAAAGAAVFTRRTGVPATVAALRDLSRQQLYELQHKVPKPGVATTDPAVLQLAPFADGVLIPESTAQLLNSGNSADKPLLLGYTRHEFNMVAAKTTDATAPAALARLRIDADTEKGYRAAYPGYTAGQLVGQIVSDRAIRGPSYELAEDHARRGRPTWLYEFARMSTASGGYHGLAAHCLDLPFAFDLLAARGVTDVEGGNPPQALAAEMHAAWVAFVRDGDPGPRWPRYTPATRQVMIWNDASYVAADPFAAQRPLWIR</sequence>
<reference evidence="5 6" key="1">
    <citation type="submission" date="2019-10" db="EMBL/GenBank/DDBJ databases">
        <title>Nocardia macrotermitis sp. nov. and Nocardia aurantia sp. nov., isolated from the gut of fungus growing-termite Macrotermes natalensis.</title>
        <authorList>
            <person name="Benndorf R."/>
            <person name="Schwitalla J."/>
            <person name="Martin K."/>
            <person name="De Beer W."/>
            <person name="Kaster A.-K."/>
            <person name="Vollmers J."/>
            <person name="Poulsen M."/>
            <person name="Beemelmanns C."/>
        </authorList>
    </citation>
    <scope>NUCLEOTIDE SEQUENCE [LARGE SCALE GENOMIC DNA]</scope>
    <source>
        <strain evidence="5 6">RB20</strain>
    </source>
</reference>
<gene>
    <name evidence="5" type="ORF">NRB20_59990</name>
</gene>
<evidence type="ECO:0000313" key="6">
    <source>
        <dbReference type="Proteomes" id="UP000438448"/>
    </source>
</evidence>
<dbReference type="PANTHER" id="PTHR11559">
    <property type="entry name" value="CARBOXYLESTERASE"/>
    <property type="match status" value="1"/>
</dbReference>
<keyword evidence="2 3" id="KW-0378">Hydrolase</keyword>
<evidence type="ECO:0000256" key="1">
    <source>
        <dbReference type="ARBA" id="ARBA00005964"/>
    </source>
</evidence>
<dbReference type="Proteomes" id="UP000438448">
    <property type="component" value="Unassembled WGS sequence"/>
</dbReference>
<organism evidence="5 6">
    <name type="scientific">Nocardia macrotermitis</name>
    <dbReference type="NCBI Taxonomy" id="2585198"/>
    <lineage>
        <taxon>Bacteria</taxon>
        <taxon>Bacillati</taxon>
        <taxon>Actinomycetota</taxon>
        <taxon>Actinomycetes</taxon>
        <taxon>Mycobacteriales</taxon>
        <taxon>Nocardiaceae</taxon>
        <taxon>Nocardia</taxon>
    </lineage>
</organism>
<dbReference type="GO" id="GO:0016787">
    <property type="term" value="F:hydrolase activity"/>
    <property type="evidence" value="ECO:0007669"/>
    <property type="project" value="UniProtKB-KW"/>
</dbReference>
<dbReference type="InterPro" id="IPR050309">
    <property type="entry name" value="Type-B_Carboxylest/Lipase"/>
</dbReference>
<proteinExistence type="inferred from homology"/>
<dbReference type="Pfam" id="PF00135">
    <property type="entry name" value="COesterase"/>
    <property type="match status" value="1"/>
</dbReference>
<evidence type="ECO:0000256" key="2">
    <source>
        <dbReference type="ARBA" id="ARBA00022801"/>
    </source>
</evidence>
<comment type="similarity">
    <text evidence="1 3">Belongs to the type-B carboxylesterase/lipase family.</text>
</comment>
<dbReference type="InterPro" id="IPR019826">
    <property type="entry name" value="Carboxylesterase_B_AS"/>
</dbReference>
<evidence type="ECO:0000313" key="5">
    <source>
        <dbReference type="EMBL" id="MQY22875.1"/>
    </source>
</evidence>
<dbReference type="InterPro" id="IPR002018">
    <property type="entry name" value="CarbesteraseB"/>
</dbReference>
<accession>A0A7K0DAQ7</accession>
<dbReference type="PROSITE" id="PS00122">
    <property type="entry name" value="CARBOXYLESTERASE_B_1"/>
    <property type="match status" value="1"/>
</dbReference>
<keyword evidence="6" id="KW-1185">Reference proteome</keyword>
<comment type="caution">
    <text evidence="5">The sequence shown here is derived from an EMBL/GenBank/DDBJ whole genome shotgun (WGS) entry which is preliminary data.</text>
</comment>